<organism evidence="3 4">
    <name type="scientific">Micromonospora eburnea</name>
    <dbReference type="NCBI Taxonomy" id="227316"/>
    <lineage>
        <taxon>Bacteria</taxon>
        <taxon>Bacillati</taxon>
        <taxon>Actinomycetota</taxon>
        <taxon>Actinomycetes</taxon>
        <taxon>Micromonosporales</taxon>
        <taxon>Micromonosporaceae</taxon>
        <taxon>Micromonospora</taxon>
    </lineage>
</organism>
<dbReference type="PROSITE" id="PS50853">
    <property type="entry name" value="FN3"/>
    <property type="match status" value="1"/>
</dbReference>
<name>A0A1C6TUP4_9ACTN</name>
<dbReference type="Proteomes" id="UP000199696">
    <property type="component" value="Unassembled WGS sequence"/>
</dbReference>
<dbReference type="AlphaFoldDB" id="A0A1C6TUP4"/>
<dbReference type="OrthoDB" id="3439746at2"/>
<evidence type="ECO:0000313" key="4">
    <source>
        <dbReference type="Proteomes" id="UP000199696"/>
    </source>
</evidence>
<feature type="signal peptide" evidence="1">
    <location>
        <begin position="1"/>
        <end position="30"/>
    </location>
</feature>
<evidence type="ECO:0000256" key="1">
    <source>
        <dbReference type="SAM" id="SignalP"/>
    </source>
</evidence>
<dbReference type="InterPro" id="IPR003961">
    <property type="entry name" value="FN3_dom"/>
</dbReference>
<evidence type="ECO:0000313" key="3">
    <source>
        <dbReference type="EMBL" id="SCL45467.1"/>
    </source>
</evidence>
<protein>
    <submittedName>
        <fullName evidence="3">Ig-like domain (Group 3)</fullName>
    </submittedName>
</protein>
<feature type="domain" description="Fibronectin type-III" evidence="2">
    <location>
        <begin position="337"/>
        <end position="437"/>
    </location>
</feature>
<evidence type="ECO:0000259" key="2">
    <source>
        <dbReference type="PROSITE" id="PS50853"/>
    </source>
</evidence>
<reference evidence="4" key="1">
    <citation type="submission" date="2016-06" db="EMBL/GenBank/DDBJ databases">
        <authorList>
            <person name="Varghese N."/>
            <person name="Submissions Spin"/>
        </authorList>
    </citation>
    <scope>NUCLEOTIDE SEQUENCE [LARGE SCALE GENOMIC DNA]</scope>
    <source>
        <strain evidence="4">DSM 44814</strain>
    </source>
</reference>
<accession>A0A1C6TUP4</accession>
<dbReference type="GO" id="GO:0005975">
    <property type="term" value="P:carbohydrate metabolic process"/>
    <property type="evidence" value="ECO:0007669"/>
    <property type="project" value="UniProtKB-ARBA"/>
</dbReference>
<keyword evidence="4" id="KW-1185">Reference proteome</keyword>
<dbReference type="Gene3D" id="2.60.40.10">
    <property type="entry name" value="Immunoglobulins"/>
    <property type="match status" value="1"/>
</dbReference>
<dbReference type="EMBL" id="FMHY01000002">
    <property type="protein sequence ID" value="SCL45467.1"/>
    <property type="molecule type" value="Genomic_DNA"/>
</dbReference>
<feature type="chain" id="PRO_5008747093" evidence="1">
    <location>
        <begin position="31"/>
        <end position="546"/>
    </location>
</feature>
<gene>
    <name evidence="3" type="ORF">GA0070604_0977</name>
</gene>
<proteinExistence type="predicted"/>
<keyword evidence="1" id="KW-0732">Signal</keyword>
<sequence>MRTVRRLVGAFAALTMVLGVLTATSTPVAAAEVIWLDSPAAGARINPGSVLVAGRLQGVDPGDTVSVSFTGSPDQEWIASPGPDGRWSVSVDIARVPDGVYQFSATVPSSFGGTGTASRLVYVDEVADDIVIDTPAAGATISTSGEEGIWFTGHVPDVGRTLEPGTYLAAHLDADRIRTTGPIARLGEDGTFRFAVPPRYLSNGPHRIGVGADCLIIYPNCPPGIATVDVVVALVPSVRVTNPTAGEVFDSPSRTPVGITVDNPGPADAVTATIDNRIPVRFGSPMTVNATRTLWWGSPDVDSLQLPEGLHTLQATASVRGRTVVLPDVRFVVDFAAPTSASVSVPAVVQLSKSVAVSWTGVDNVAVANFDVRYRTSSASSGLSGYVYPAALQRTSARKTTLAATAGVLYCFSVRARDHANRTTAWSAEKCTATPYDDRWLAVSAGSARRTSGSYYRGTYTKLAAKGKASHAVTGRRFGIVAYTCPTCGQVTVSIGNATIGKLNLKRATSGRVLLWLPTQAQLRGTMVIKSTSSRTVIIDGVVVLR</sequence>
<dbReference type="RefSeq" id="WP_141721233.1">
    <property type="nucleotide sequence ID" value="NZ_FMHY01000002.1"/>
</dbReference>
<dbReference type="InterPro" id="IPR013783">
    <property type="entry name" value="Ig-like_fold"/>
</dbReference>